<dbReference type="EMBL" id="CADEPI010000181">
    <property type="protein sequence ID" value="CAB3379215.1"/>
    <property type="molecule type" value="Genomic_DNA"/>
</dbReference>
<reference evidence="7 8" key="1">
    <citation type="submission" date="2020-04" db="EMBL/GenBank/DDBJ databases">
        <authorList>
            <person name="Alioto T."/>
            <person name="Alioto T."/>
            <person name="Gomez Garrido J."/>
        </authorList>
    </citation>
    <scope>NUCLEOTIDE SEQUENCE [LARGE SCALE GENOMIC DNA]</scope>
</reference>
<dbReference type="Gene3D" id="3.10.100.10">
    <property type="entry name" value="Mannose-Binding Protein A, subunit A"/>
    <property type="match status" value="3"/>
</dbReference>
<comment type="caution">
    <text evidence="7">The sequence shown here is derived from an EMBL/GenBank/DDBJ whole genome shotgun (WGS) entry which is preliminary data.</text>
</comment>
<dbReference type="SMART" id="SM00034">
    <property type="entry name" value="CLECT"/>
    <property type="match status" value="3"/>
</dbReference>
<evidence type="ECO:0000256" key="3">
    <source>
        <dbReference type="ARBA" id="ARBA00022729"/>
    </source>
</evidence>
<gene>
    <name evidence="7" type="ORF">CLODIP_2_CD12240</name>
</gene>
<evidence type="ECO:0000259" key="6">
    <source>
        <dbReference type="PROSITE" id="PS50041"/>
    </source>
</evidence>
<evidence type="ECO:0000256" key="5">
    <source>
        <dbReference type="SAM" id="SignalP"/>
    </source>
</evidence>
<sequence length="610" mass="69717">MKDNFLSQTSTSYSQQLEEKMHFLWVFLVFSLAPIVRADGQCKETQTMLTTLLTEFGKLRKDIDCLKIQRNLPLTTLENEKSYHFSRILRSWDEADTFCKSKMMALASPKTSNEIRTLRKTIDQFAPGEQWWVSATDVGNEPGNFTWLDGEILPSESSLWDKREHEPNDFGDGKKACVVLHSYHHSHNSVHILLPTFESKMSPLWIFLVVFLAPMVMAGGNVDEKFDEIKTMFSTLLTEVGNLKRDVDCLKIRQSNQALTTLQNGKTYHMHKKEVTWDEANTYCKSKLMALASPKTLDDLRLLRKSTQSQYAPGEYWLSATDAGREPGHFAWHDGEVLPRESQLWDKEFNKPNKFGIGNKTCVVFGSPELKYDRFLPYLPVAWLIYKGRVEMSVALTSFLISSVHILLSTVESKMSPLWIFLVVFLAPVVMADGNVDEKCNDEIKTMLTQLLIEVGNLKKDVDCVKIKQSLALTTLENEKTYHMYKKKRSWDEAKAYCKSKMMELASPKTLQELRLLKKSVENQYVSGEKYWLSATDAGRQPGNFTWYDGEVLPSDSQLWDKEYGEPNDFGNGKASCVAMGSYTLDNYQLCDVNCFSEAYVVCESTSECL</sequence>
<dbReference type="PANTHER" id="PTHR22799">
    <property type="entry name" value="TETRANECTIN-RELATED"/>
    <property type="match status" value="1"/>
</dbReference>
<dbReference type="Pfam" id="PF00059">
    <property type="entry name" value="Lectin_C"/>
    <property type="match status" value="2"/>
</dbReference>
<feature type="domain" description="C-type lectin" evidence="6">
    <location>
        <begin position="78"/>
        <end position="180"/>
    </location>
</feature>
<evidence type="ECO:0000256" key="4">
    <source>
        <dbReference type="ARBA" id="ARBA00022734"/>
    </source>
</evidence>
<keyword evidence="4" id="KW-0430">Lectin</keyword>
<keyword evidence="2" id="KW-0964">Secreted</keyword>
<name>A0A8S1DMB8_9INSE</name>
<dbReference type="GO" id="GO:0030246">
    <property type="term" value="F:carbohydrate binding"/>
    <property type="evidence" value="ECO:0007669"/>
    <property type="project" value="UniProtKB-KW"/>
</dbReference>
<dbReference type="GO" id="GO:0008083">
    <property type="term" value="F:growth factor activity"/>
    <property type="evidence" value="ECO:0007669"/>
    <property type="project" value="TreeGrafter"/>
</dbReference>
<dbReference type="OrthoDB" id="441660at2759"/>
<dbReference type="PROSITE" id="PS50041">
    <property type="entry name" value="C_TYPE_LECTIN_2"/>
    <property type="match status" value="3"/>
</dbReference>
<dbReference type="SUPFAM" id="SSF56436">
    <property type="entry name" value="C-type lectin-like"/>
    <property type="match status" value="3"/>
</dbReference>
<accession>A0A8S1DMB8</accession>
<dbReference type="PANTHER" id="PTHR22799:SF1">
    <property type="entry name" value="C-TYPE LECTIN DOMAIN FAMILY 11 MEMBER A"/>
    <property type="match status" value="1"/>
</dbReference>
<protein>
    <recommendedName>
        <fullName evidence="6">C-type lectin domain-containing protein</fullName>
    </recommendedName>
</protein>
<evidence type="ECO:0000256" key="1">
    <source>
        <dbReference type="ARBA" id="ARBA00004613"/>
    </source>
</evidence>
<comment type="subcellular location">
    <subcellularLocation>
        <location evidence="1">Secreted</location>
    </subcellularLocation>
</comment>
<evidence type="ECO:0000313" key="8">
    <source>
        <dbReference type="Proteomes" id="UP000494165"/>
    </source>
</evidence>
<proteinExistence type="predicted"/>
<keyword evidence="8" id="KW-1185">Reference proteome</keyword>
<evidence type="ECO:0000313" key="7">
    <source>
        <dbReference type="EMBL" id="CAB3379215.1"/>
    </source>
</evidence>
<feature type="domain" description="C-type lectin" evidence="6">
    <location>
        <begin position="477"/>
        <end position="604"/>
    </location>
</feature>
<dbReference type="InterPro" id="IPR016186">
    <property type="entry name" value="C-type_lectin-like/link_sf"/>
</dbReference>
<dbReference type="InterPro" id="IPR001304">
    <property type="entry name" value="C-type_lectin-like"/>
</dbReference>
<dbReference type="CDD" id="cd00037">
    <property type="entry name" value="CLECT"/>
    <property type="match status" value="3"/>
</dbReference>
<evidence type="ECO:0000256" key="2">
    <source>
        <dbReference type="ARBA" id="ARBA00022525"/>
    </source>
</evidence>
<feature type="chain" id="PRO_5035865806" description="C-type lectin domain-containing protein" evidence="5">
    <location>
        <begin position="39"/>
        <end position="610"/>
    </location>
</feature>
<dbReference type="InterPro" id="IPR051663">
    <property type="entry name" value="CLec_Tetranectin-domain"/>
</dbReference>
<organism evidence="7 8">
    <name type="scientific">Cloeon dipterum</name>
    <dbReference type="NCBI Taxonomy" id="197152"/>
    <lineage>
        <taxon>Eukaryota</taxon>
        <taxon>Metazoa</taxon>
        <taxon>Ecdysozoa</taxon>
        <taxon>Arthropoda</taxon>
        <taxon>Hexapoda</taxon>
        <taxon>Insecta</taxon>
        <taxon>Pterygota</taxon>
        <taxon>Palaeoptera</taxon>
        <taxon>Ephemeroptera</taxon>
        <taxon>Pisciforma</taxon>
        <taxon>Baetidae</taxon>
        <taxon>Cloeon</taxon>
    </lineage>
</organism>
<dbReference type="GO" id="GO:0005615">
    <property type="term" value="C:extracellular space"/>
    <property type="evidence" value="ECO:0007669"/>
    <property type="project" value="TreeGrafter"/>
</dbReference>
<keyword evidence="3 5" id="KW-0732">Signal</keyword>
<dbReference type="Proteomes" id="UP000494165">
    <property type="component" value="Unassembled WGS sequence"/>
</dbReference>
<dbReference type="InterPro" id="IPR016187">
    <property type="entry name" value="CTDL_fold"/>
</dbReference>
<feature type="signal peptide" evidence="5">
    <location>
        <begin position="1"/>
        <end position="38"/>
    </location>
</feature>
<feature type="domain" description="C-type lectin" evidence="6">
    <location>
        <begin position="263"/>
        <end position="365"/>
    </location>
</feature>
<dbReference type="AlphaFoldDB" id="A0A8S1DMB8"/>